<dbReference type="RefSeq" id="WP_341419002.1">
    <property type="nucleotide sequence ID" value="NZ_JBBPCC010000024.1"/>
</dbReference>
<reference evidence="9 10" key="1">
    <citation type="submission" date="2024-04" db="EMBL/GenBank/DDBJ databases">
        <title>draft genome sequnece of Paenibacillus filicis.</title>
        <authorList>
            <person name="Kim D.-U."/>
        </authorList>
    </citation>
    <scope>NUCLEOTIDE SEQUENCE [LARGE SCALE GENOMIC DNA]</scope>
    <source>
        <strain evidence="9 10">KACC14197</strain>
    </source>
</reference>
<comment type="subcellular location">
    <subcellularLocation>
        <location evidence="1 7">Cell membrane</location>
        <topology evidence="1 7">Multi-pass membrane protein</topology>
    </subcellularLocation>
</comment>
<dbReference type="CDD" id="cd06261">
    <property type="entry name" value="TM_PBP2"/>
    <property type="match status" value="1"/>
</dbReference>
<evidence type="ECO:0000256" key="3">
    <source>
        <dbReference type="ARBA" id="ARBA00022475"/>
    </source>
</evidence>
<keyword evidence="10" id="KW-1185">Reference proteome</keyword>
<evidence type="ECO:0000256" key="6">
    <source>
        <dbReference type="ARBA" id="ARBA00023136"/>
    </source>
</evidence>
<dbReference type="InterPro" id="IPR000515">
    <property type="entry name" value="MetI-like"/>
</dbReference>
<comment type="caution">
    <text evidence="9">The sequence shown here is derived from an EMBL/GenBank/DDBJ whole genome shotgun (WGS) entry which is preliminary data.</text>
</comment>
<organism evidence="9 10">
    <name type="scientific">Paenibacillus filicis</name>
    <dbReference type="NCBI Taxonomy" id="669464"/>
    <lineage>
        <taxon>Bacteria</taxon>
        <taxon>Bacillati</taxon>
        <taxon>Bacillota</taxon>
        <taxon>Bacilli</taxon>
        <taxon>Bacillales</taxon>
        <taxon>Paenibacillaceae</taxon>
        <taxon>Paenibacillus</taxon>
    </lineage>
</organism>
<dbReference type="PROSITE" id="PS50928">
    <property type="entry name" value="ABC_TM1"/>
    <property type="match status" value="1"/>
</dbReference>
<gene>
    <name evidence="9" type="ORF">WMW72_28595</name>
</gene>
<keyword evidence="4 7" id="KW-0812">Transmembrane</keyword>
<feature type="transmembrane region" description="Helical" evidence="7">
    <location>
        <begin position="233"/>
        <end position="256"/>
    </location>
</feature>
<evidence type="ECO:0000256" key="5">
    <source>
        <dbReference type="ARBA" id="ARBA00022989"/>
    </source>
</evidence>
<feature type="transmembrane region" description="Helical" evidence="7">
    <location>
        <begin position="288"/>
        <end position="312"/>
    </location>
</feature>
<evidence type="ECO:0000256" key="7">
    <source>
        <dbReference type="RuleBase" id="RU363032"/>
    </source>
</evidence>
<evidence type="ECO:0000256" key="1">
    <source>
        <dbReference type="ARBA" id="ARBA00004651"/>
    </source>
</evidence>
<name>A0ABU9DSK9_9BACL</name>
<feature type="transmembrane region" description="Helical" evidence="7">
    <location>
        <begin position="34"/>
        <end position="62"/>
    </location>
</feature>
<accession>A0ABU9DSK9</accession>
<feature type="transmembrane region" description="Helical" evidence="7">
    <location>
        <begin position="99"/>
        <end position="120"/>
    </location>
</feature>
<dbReference type="PANTHER" id="PTHR43227">
    <property type="entry name" value="BLL4140 PROTEIN"/>
    <property type="match status" value="1"/>
</dbReference>
<comment type="similarity">
    <text evidence="7">Belongs to the binding-protein-dependent transport system permease family.</text>
</comment>
<dbReference type="Proteomes" id="UP001469365">
    <property type="component" value="Unassembled WGS sequence"/>
</dbReference>
<dbReference type="InterPro" id="IPR050809">
    <property type="entry name" value="UgpAE/MalFG_permease"/>
</dbReference>
<dbReference type="Pfam" id="PF00528">
    <property type="entry name" value="BPD_transp_1"/>
    <property type="match status" value="1"/>
</dbReference>
<protein>
    <submittedName>
        <fullName evidence="9">ABC transporter permease subunit</fullName>
    </submittedName>
</protein>
<feature type="domain" description="ABC transmembrane type-1" evidence="8">
    <location>
        <begin position="95"/>
        <end position="309"/>
    </location>
</feature>
<keyword evidence="5 7" id="KW-1133">Transmembrane helix</keyword>
<dbReference type="InterPro" id="IPR035906">
    <property type="entry name" value="MetI-like_sf"/>
</dbReference>
<sequence>MNVSSSRWQELERPAGSERESLGQKLRKDWLRHYPLYLIVSPVLIYYLVFHYVPIYGAIIAFKDYVPTKGILGSPWVGFKHFQAFFDSYYFWRILKNTLVISLTSLVFGFPAPILLALLIHEVKSRLFSRFVQTLTYMPHFVSLVVVCGLIIDFTMDNGIVNSVIGMLGGEKATLLNYPSNFVPLYVISEIWQEVGWGSIIYLAAMGSIDPQLYEAATIDGANRWKQTLHVTLPGIAATIIILLILKVGGILSVGYEKIILLYNPAIYETSDVISTFVYRKGLQEFNWSFSSAVGLFNSTINFLLLVGANWVSKKINNSGLW</sequence>
<proteinExistence type="inferred from homology"/>
<evidence type="ECO:0000313" key="10">
    <source>
        <dbReference type="Proteomes" id="UP001469365"/>
    </source>
</evidence>
<dbReference type="Gene3D" id="1.10.3720.10">
    <property type="entry name" value="MetI-like"/>
    <property type="match status" value="1"/>
</dbReference>
<dbReference type="PANTHER" id="PTHR43227:SF11">
    <property type="entry name" value="BLL4140 PROTEIN"/>
    <property type="match status" value="1"/>
</dbReference>
<evidence type="ECO:0000256" key="2">
    <source>
        <dbReference type="ARBA" id="ARBA00022448"/>
    </source>
</evidence>
<keyword evidence="2 7" id="KW-0813">Transport</keyword>
<feature type="transmembrane region" description="Helical" evidence="7">
    <location>
        <begin position="141"/>
        <end position="165"/>
    </location>
</feature>
<dbReference type="EMBL" id="JBBPCC010000024">
    <property type="protein sequence ID" value="MEK8131874.1"/>
    <property type="molecule type" value="Genomic_DNA"/>
</dbReference>
<dbReference type="SUPFAM" id="SSF161098">
    <property type="entry name" value="MetI-like"/>
    <property type="match status" value="1"/>
</dbReference>
<keyword evidence="6 7" id="KW-0472">Membrane</keyword>
<evidence type="ECO:0000256" key="4">
    <source>
        <dbReference type="ARBA" id="ARBA00022692"/>
    </source>
</evidence>
<evidence type="ECO:0000313" key="9">
    <source>
        <dbReference type="EMBL" id="MEK8131874.1"/>
    </source>
</evidence>
<keyword evidence="3" id="KW-1003">Cell membrane</keyword>
<evidence type="ECO:0000259" key="8">
    <source>
        <dbReference type="PROSITE" id="PS50928"/>
    </source>
</evidence>